<evidence type="ECO:0000313" key="5">
    <source>
        <dbReference type="EMBL" id="WKW13989.1"/>
    </source>
</evidence>
<protein>
    <submittedName>
        <fullName evidence="5">TonB-dependent receptor plug domain-containing protein</fullName>
    </submittedName>
</protein>
<keyword evidence="1" id="KW-0813">Transport</keyword>
<evidence type="ECO:0000256" key="1">
    <source>
        <dbReference type="PROSITE-ProRule" id="PRU01360"/>
    </source>
</evidence>
<dbReference type="KEGG" id="pspc:Strain318_000314"/>
<evidence type="ECO:0000313" key="6">
    <source>
        <dbReference type="Proteomes" id="UP001229955"/>
    </source>
</evidence>
<dbReference type="EMBL" id="CP130612">
    <property type="protein sequence ID" value="WKW11079.1"/>
    <property type="molecule type" value="Genomic_DNA"/>
</dbReference>
<keyword evidence="1" id="KW-1134">Transmembrane beta strand</keyword>
<dbReference type="SUPFAM" id="SSF49464">
    <property type="entry name" value="Carboxypeptidase regulatory domain-like"/>
    <property type="match status" value="1"/>
</dbReference>
<dbReference type="Gene3D" id="2.60.40.1120">
    <property type="entry name" value="Carboxypeptidase-like, regulatory domain"/>
    <property type="match status" value="1"/>
</dbReference>
<dbReference type="PROSITE" id="PS52016">
    <property type="entry name" value="TONB_DEPENDENT_REC_3"/>
    <property type="match status" value="1"/>
</dbReference>
<dbReference type="SUPFAM" id="SSF56935">
    <property type="entry name" value="Porins"/>
    <property type="match status" value="1"/>
</dbReference>
<dbReference type="RefSeq" id="WP_367886782.1">
    <property type="nucleotide sequence ID" value="NZ_CP130612.1"/>
</dbReference>
<dbReference type="InterPro" id="IPR037066">
    <property type="entry name" value="Plug_dom_sf"/>
</dbReference>
<organism evidence="5 6">
    <name type="scientific">Pseudogemmatithrix spongiicola</name>
    <dbReference type="NCBI Taxonomy" id="3062599"/>
    <lineage>
        <taxon>Bacteria</taxon>
        <taxon>Pseudomonadati</taxon>
        <taxon>Gemmatimonadota</taxon>
        <taxon>Gemmatimonadia</taxon>
        <taxon>Gemmatimonadales</taxon>
        <taxon>Gemmatimonadaceae</taxon>
        <taxon>Pseudogemmatithrix</taxon>
    </lineage>
</organism>
<feature type="chain" id="PRO_5041361663" evidence="2">
    <location>
        <begin position="26"/>
        <end position="278"/>
    </location>
</feature>
<evidence type="ECO:0000313" key="4">
    <source>
        <dbReference type="EMBL" id="WKW11079.1"/>
    </source>
</evidence>
<dbReference type="AlphaFoldDB" id="A0AA49JXQ4"/>
<dbReference type="Gene3D" id="2.170.130.10">
    <property type="entry name" value="TonB-dependent receptor, plug domain"/>
    <property type="match status" value="1"/>
</dbReference>
<proteinExistence type="inferred from homology"/>
<dbReference type="GO" id="GO:0009279">
    <property type="term" value="C:cell outer membrane"/>
    <property type="evidence" value="ECO:0007669"/>
    <property type="project" value="UniProtKB-SubCell"/>
</dbReference>
<keyword evidence="1" id="KW-0472">Membrane</keyword>
<accession>A0AA49JXQ4</accession>
<keyword evidence="1" id="KW-0812">Transmembrane</keyword>
<gene>
    <name evidence="4" type="ORF">Strain138_000314</name>
    <name evidence="5" type="ORF">Strain318_000314</name>
</gene>
<keyword evidence="2" id="KW-0732">Signal</keyword>
<dbReference type="InterPro" id="IPR012910">
    <property type="entry name" value="Plug_dom"/>
</dbReference>
<dbReference type="InterPro" id="IPR039426">
    <property type="entry name" value="TonB-dep_rcpt-like"/>
</dbReference>
<keyword evidence="6" id="KW-1185">Reference proteome</keyword>
<dbReference type="Pfam" id="PF07715">
    <property type="entry name" value="Plug"/>
    <property type="match status" value="1"/>
</dbReference>
<name>A0AA49JXQ4_9BACT</name>
<evidence type="ECO:0000259" key="3">
    <source>
        <dbReference type="Pfam" id="PF07715"/>
    </source>
</evidence>
<sequence>MRSPLLSLLRFGVCCAALFWADAEAAGQRAPERRGAPAQSAPSLPGRFFGTVVDASTKRPIAGARISSPSLSAITVTDSVGRFDIPVVPPGLVRFYVVAAEFPRANVTLAFASGEEMERVLELDSTSVAPTPARDGTAQALPEVTVEATPLAPVWLRDFERRRETGRGQYVTRDEITRRNYNRLSDIVQTMRGVTMDCGGGGSGCQIRMVRAPMQCYPEYWIDGQLNNAWGPVIPVRDIEAMEVYTGPTDTPGEFAGRNAGCGTIVIWTSGGPRRRRP</sequence>
<reference evidence="5" key="1">
    <citation type="submission" date="2023-07" db="EMBL/GenBank/DDBJ databases">
        <authorList>
            <person name="Haufschild T."/>
            <person name="Kallscheuer N."/>
            <person name="Hammer J."/>
            <person name="Kohn T."/>
            <person name="Kabuu M."/>
            <person name="Jogler M."/>
            <person name="Wohfarth N."/>
            <person name="Heuer A."/>
            <person name="Rohde M."/>
            <person name="van Teeseling M.C.F."/>
            <person name="Jogler C."/>
        </authorList>
    </citation>
    <scope>NUCLEOTIDE SEQUENCE</scope>
    <source>
        <strain evidence="4">Strain 138</strain>
        <strain evidence="5">Strain 318</strain>
    </source>
</reference>
<dbReference type="InterPro" id="IPR008969">
    <property type="entry name" value="CarboxyPept-like_regulatory"/>
</dbReference>
<feature type="signal peptide" evidence="2">
    <location>
        <begin position="1"/>
        <end position="25"/>
    </location>
</feature>
<dbReference type="Proteomes" id="UP001229955">
    <property type="component" value="Chromosome"/>
</dbReference>
<keyword evidence="5" id="KW-0675">Receptor</keyword>
<accession>A0AA49JSB6</accession>
<keyword evidence="1" id="KW-0998">Cell outer membrane</keyword>
<evidence type="ECO:0000256" key="2">
    <source>
        <dbReference type="SAM" id="SignalP"/>
    </source>
</evidence>
<dbReference type="Pfam" id="PF13620">
    <property type="entry name" value="CarboxypepD_reg"/>
    <property type="match status" value="1"/>
</dbReference>
<comment type="subcellular location">
    <subcellularLocation>
        <location evidence="1">Cell outer membrane</location>
        <topology evidence="1">Multi-pass membrane protein</topology>
    </subcellularLocation>
</comment>
<feature type="domain" description="TonB-dependent receptor plug" evidence="3">
    <location>
        <begin position="168"/>
        <end position="250"/>
    </location>
</feature>
<dbReference type="EMBL" id="CP130613">
    <property type="protein sequence ID" value="WKW13989.1"/>
    <property type="molecule type" value="Genomic_DNA"/>
</dbReference>
<comment type="similarity">
    <text evidence="1">Belongs to the TonB-dependent receptor family.</text>
</comment>